<keyword evidence="2" id="KW-1185">Reference proteome</keyword>
<gene>
    <name evidence="1" type="ORF">CASFOL_017101</name>
</gene>
<evidence type="ECO:0000313" key="1">
    <source>
        <dbReference type="EMBL" id="KAL3639194.1"/>
    </source>
</evidence>
<dbReference type="AlphaFoldDB" id="A0ABD3DBG4"/>
<proteinExistence type="predicted"/>
<reference evidence="2" key="1">
    <citation type="journal article" date="2024" name="IScience">
        <title>Strigolactones Initiate the Formation of Haustorium-like Structures in Castilleja.</title>
        <authorList>
            <person name="Buerger M."/>
            <person name="Peterson D."/>
            <person name="Chory J."/>
        </authorList>
    </citation>
    <scope>NUCLEOTIDE SEQUENCE [LARGE SCALE GENOMIC DNA]</scope>
</reference>
<comment type="caution">
    <text evidence="1">The sequence shown here is derived from an EMBL/GenBank/DDBJ whole genome shotgun (WGS) entry which is preliminary data.</text>
</comment>
<evidence type="ECO:0000313" key="2">
    <source>
        <dbReference type="Proteomes" id="UP001632038"/>
    </source>
</evidence>
<protein>
    <submittedName>
        <fullName evidence="1">Uncharacterized protein</fullName>
    </submittedName>
</protein>
<name>A0ABD3DBG4_9LAMI</name>
<dbReference type="EMBL" id="JAVIJP010000018">
    <property type="protein sequence ID" value="KAL3639194.1"/>
    <property type="molecule type" value="Genomic_DNA"/>
</dbReference>
<accession>A0ABD3DBG4</accession>
<dbReference type="Proteomes" id="UP001632038">
    <property type="component" value="Unassembled WGS sequence"/>
</dbReference>
<sequence length="44" mass="4791">MDVKSGFATRIMFIFTPLVDGTPLFATLNSLIYKAASLALEIVN</sequence>
<organism evidence="1 2">
    <name type="scientific">Castilleja foliolosa</name>
    <dbReference type="NCBI Taxonomy" id="1961234"/>
    <lineage>
        <taxon>Eukaryota</taxon>
        <taxon>Viridiplantae</taxon>
        <taxon>Streptophyta</taxon>
        <taxon>Embryophyta</taxon>
        <taxon>Tracheophyta</taxon>
        <taxon>Spermatophyta</taxon>
        <taxon>Magnoliopsida</taxon>
        <taxon>eudicotyledons</taxon>
        <taxon>Gunneridae</taxon>
        <taxon>Pentapetalae</taxon>
        <taxon>asterids</taxon>
        <taxon>lamiids</taxon>
        <taxon>Lamiales</taxon>
        <taxon>Orobanchaceae</taxon>
        <taxon>Pedicularideae</taxon>
        <taxon>Castillejinae</taxon>
        <taxon>Castilleja</taxon>
    </lineage>
</organism>